<organism evidence="2">
    <name type="scientific">marine sediment metagenome</name>
    <dbReference type="NCBI Taxonomy" id="412755"/>
    <lineage>
        <taxon>unclassified sequences</taxon>
        <taxon>metagenomes</taxon>
        <taxon>ecological metagenomes</taxon>
    </lineage>
</organism>
<accession>A0A0F8W7M1</accession>
<comment type="caution">
    <text evidence="2">The sequence shown here is derived from an EMBL/GenBank/DDBJ whole genome shotgun (WGS) entry which is preliminary data.</text>
</comment>
<dbReference type="Pfam" id="PF23343">
    <property type="entry name" value="REP_ORF2-G2P"/>
    <property type="match status" value="1"/>
</dbReference>
<dbReference type="AlphaFoldDB" id="A0A0F8W7M1"/>
<sequence length="196" mass="22815">QMKGLIALRPQWYMMTLTVDPKVPGGCSADIPRDQYTKQCWNTAKRSLYRLVGDMAYVWVVEFHKKLNQATGELNNPYPHLHFLIDKDIAESDLRRIWTRAGGGFEIDIRPADTTETIIGYMLKYLKKEAVYTAKMMARGRRIWGRSRGLKTVKEMERATRGISDWAYIPEYIFATEASEQRRLTANQRYDRLNAT</sequence>
<protein>
    <recommendedName>
        <fullName evidence="1">Replication-associated protein ORF2/G2P domain-containing protein</fullName>
    </recommendedName>
</protein>
<reference evidence="2" key="1">
    <citation type="journal article" date="2015" name="Nature">
        <title>Complex archaea that bridge the gap between prokaryotes and eukaryotes.</title>
        <authorList>
            <person name="Spang A."/>
            <person name="Saw J.H."/>
            <person name="Jorgensen S.L."/>
            <person name="Zaremba-Niedzwiedzka K."/>
            <person name="Martijn J."/>
            <person name="Lind A.E."/>
            <person name="van Eijk R."/>
            <person name="Schleper C."/>
            <person name="Guy L."/>
            <person name="Ettema T.J."/>
        </authorList>
    </citation>
    <scope>NUCLEOTIDE SEQUENCE</scope>
</reference>
<evidence type="ECO:0000313" key="2">
    <source>
        <dbReference type="EMBL" id="KKK52638.1"/>
    </source>
</evidence>
<feature type="non-terminal residue" evidence="2">
    <location>
        <position position="1"/>
    </location>
</feature>
<feature type="domain" description="Replication-associated protein ORF2/G2P" evidence="1">
    <location>
        <begin position="13"/>
        <end position="129"/>
    </location>
</feature>
<evidence type="ECO:0000259" key="1">
    <source>
        <dbReference type="Pfam" id="PF23343"/>
    </source>
</evidence>
<gene>
    <name evidence="2" type="ORF">LCGC14_3102870</name>
</gene>
<proteinExistence type="predicted"/>
<name>A0A0F8W7M1_9ZZZZ</name>
<dbReference type="InterPro" id="IPR056906">
    <property type="entry name" value="ORF2/G2P_dom"/>
</dbReference>
<dbReference type="EMBL" id="LAZR01066919">
    <property type="protein sequence ID" value="KKK52638.1"/>
    <property type="molecule type" value="Genomic_DNA"/>
</dbReference>